<dbReference type="PANTHER" id="PTHR10539">
    <property type="entry name" value="26S PROTEASOME NON-ATPASE REGULATORY SUBUNIT 13"/>
    <property type="match status" value="1"/>
</dbReference>
<keyword evidence="2" id="KW-0647">Proteasome</keyword>
<feature type="domain" description="PCI" evidence="3">
    <location>
        <begin position="173"/>
        <end position="350"/>
    </location>
</feature>
<dbReference type="PANTHER" id="PTHR10539:SF0">
    <property type="entry name" value="26S PROTEASOME NON-ATPASE REGULATORY SUBUNIT 13"/>
    <property type="match status" value="1"/>
</dbReference>
<dbReference type="Pfam" id="PF01399">
    <property type="entry name" value="PCI"/>
    <property type="match status" value="1"/>
</dbReference>
<dbReference type="InterPro" id="IPR036390">
    <property type="entry name" value="WH_DNA-bd_sf"/>
</dbReference>
<comment type="caution">
    <text evidence="4">The sequence shown here is derived from an EMBL/GenBank/DDBJ whole genome shotgun (WGS) entry which is preliminary data.</text>
</comment>
<dbReference type="GO" id="GO:0008541">
    <property type="term" value="C:proteasome regulatory particle, lid subcomplex"/>
    <property type="evidence" value="ECO:0007669"/>
    <property type="project" value="TreeGrafter"/>
</dbReference>
<dbReference type="GO" id="GO:0005634">
    <property type="term" value="C:nucleus"/>
    <property type="evidence" value="ECO:0007669"/>
    <property type="project" value="TreeGrafter"/>
</dbReference>
<dbReference type="EMBL" id="JALJOS010000038">
    <property type="protein sequence ID" value="KAK9821374.1"/>
    <property type="molecule type" value="Genomic_DNA"/>
</dbReference>
<dbReference type="Pfam" id="PF22037">
    <property type="entry name" value="PSD13_N"/>
    <property type="match status" value="1"/>
</dbReference>
<dbReference type="InterPro" id="IPR035298">
    <property type="entry name" value="PSMD13"/>
</dbReference>
<evidence type="ECO:0000256" key="1">
    <source>
        <dbReference type="ARBA" id="ARBA00006207"/>
    </source>
</evidence>
<keyword evidence="5" id="KW-1185">Reference proteome</keyword>
<evidence type="ECO:0000256" key="2">
    <source>
        <dbReference type="ARBA" id="ARBA00022942"/>
    </source>
</evidence>
<name>A0AAW1QIZ8_9CHLO</name>
<organism evidence="4 5">
    <name type="scientific">Apatococcus lobatus</name>
    <dbReference type="NCBI Taxonomy" id="904363"/>
    <lineage>
        <taxon>Eukaryota</taxon>
        <taxon>Viridiplantae</taxon>
        <taxon>Chlorophyta</taxon>
        <taxon>core chlorophytes</taxon>
        <taxon>Trebouxiophyceae</taxon>
        <taxon>Chlorellales</taxon>
        <taxon>Chlorellaceae</taxon>
        <taxon>Apatococcus</taxon>
    </lineage>
</organism>
<dbReference type="SMART" id="SM00088">
    <property type="entry name" value="PINT"/>
    <property type="match status" value="1"/>
</dbReference>
<comment type="similarity">
    <text evidence="1">Belongs to the proteasome subunit S11 family.</text>
</comment>
<dbReference type="GO" id="GO:0006511">
    <property type="term" value="P:ubiquitin-dependent protein catabolic process"/>
    <property type="evidence" value="ECO:0007669"/>
    <property type="project" value="TreeGrafter"/>
</dbReference>
<gene>
    <name evidence="4" type="ORF">WJX74_005520</name>
</gene>
<dbReference type="AlphaFoldDB" id="A0AAW1QIZ8"/>
<evidence type="ECO:0000313" key="5">
    <source>
        <dbReference type="Proteomes" id="UP001438707"/>
    </source>
</evidence>
<dbReference type="SUPFAM" id="SSF46785">
    <property type="entry name" value="Winged helix' DNA-binding domain"/>
    <property type="match status" value="1"/>
</dbReference>
<dbReference type="InterPro" id="IPR000717">
    <property type="entry name" value="PCI_dom"/>
</dbReference>
<protein>
    <recommendedName>
        <fullName evidence="3">PCI domain-containing protein</fullName>
    </recommendedName>
</protein>
<proteinExistence type="inferred from homology"/>
<dbReference type="PROSITE" id="PS50250">
    <property type="entry name" value="PCI"/>
    <property type="match status" value="1"/>
</dbReference>
<evidence type="ECO:0000313" key="4">
    <source>
        <dbReference type="EMBL" id="KAK9821374.1"/>
    </source>
</evidence>
<dbReference type="GO" id="GO:0005198">
    <property type="term" value="F:structural molecule activity"/>
    <property type="evidence" value="ECO:0007669"/>
    <property type="project" value="TreeGrafter"/>
</dbReference>
<sequence length="389" mass="44141">MSSDKQIKFLEEQQVKQPRQAARYHTFADLYQRKLWHQLTLALQEAIADPDFTRQQHLIPLFENFISSFAHRLNLLSLAKIGTTVARQYSKPSESVSFVERLITQIKEAKLPRTEQPLLYLHMEIGYHKLQEGQLPEAKKCVESGREQLEAMQDVDPLVSAHVHYVSSLYWKRQQDFAEFYKSSLMYLAFVPVESLAMDLKKALGVDIALAALLGANVYGFGELLLHPIAETLKTSEFQWLFDLLVCFNKGDLHQYEGLCVKHADKLNAQPALVENERKLREKITILCLLELIARLPAESRSVSLDSIAKSTKLSQDGVEFLLMKTLSLHLIEGSIDQVGGTVQVSWVQPRVLTHPQMEDLKGRLDSWITKVNSAALSLEEESIGLAES</sequence>
<accession>A0AAW1QIZ8</accession>
<dbReference type="GO" id="GO:0005829">
    <property type="term" value="C:cytosol"/>
    <property type="evidence" value="ECO:0007669"/>
    <property type="project" value="TreeGrafter"/>
</dbReference>
<evidence type="ECO:0000259" key="3">
    <source>
        <dbReference type="PROSITE" id="PS50250"/>
    </source>
</evidence>
<dbReference type="InterPro" id="IPR054179">
    <property type="entry name" value="PSD13_N"/>
</dbReference>
<reference evidence="4 5" key="1">
    <citation type="journal article" date="2024" name="Nat. Commun.">
        <title>Phylogenomics reveals the evolutionary origins of lichenization in chlorophyte algae.</title>
        <authorList>
            <person name="Puginier C."/>
            <person name="Libourel C."/>
            <person name="Otte J."/>
            <person name="Skaloud P."/>
            <person name="Haon M."/>
            <person name="Grisel S."/>
            <person name="Petersen M."/>
            <person name="Berrin J.G."/>
            <person name="Delaux P.M."/>
            <person name="Dal Grande F."/>
            <person name="Keller J."/>
        </authorList>
    </citation>
    <scope>NUCLEOTIDE SEQUENCE [LARGE SCALE GENOMIC DNA]</scope>
    <source>
        <strain evidence="4 5">SAG 2145</strain>
    </source>
</reference>
<dbReference type="Proteomes" id="UP001438707">
    <property type="component" value="Unassembled WGS sequence"/>
</dbReference>